<sequence length="283" mass="32382">MKIWKIKLEAESSVTMFALVSTINPILIDRFSSAVAEYAALSGVPFDFSHTLGLRGRPLNSLKLLSESVKWNQEFRPEGPWEDHSTFCYKLGDLRKTDTREEPQNDTDLDEKFLSRFDPSEDHIIGSILLCLGVMSLVPNGMVLHSFWETRKQLKPPEVFLLNLTFFDGLTVLLAYPTVITSFFLHRWPFGSIGCNIDASLVYFTSLIGMFSLTAISIMRCIKTCKPQYGDRLTKGLAWKWMWFIWGYAGAWTVMPLLGWGRYDVEPYGLSCTLDWWGSDLCR</sequence>
<dbReference type="Pfam" id="PF00001">
    <property type="entry name" value="7tm_1"/>
    <property type="match status" value="1"/>
</dbReference>
<dbReference type="AlphaFoldDB" id="A0A7R8X5U7"/>
<keyword evidence="4 10" id="KW-1133">Transmembrane helix</keyword>
<evidence type="ECO:0000256" key="2">
    <source>
        <dbReference type="ARBA" id="ARBA00010663"/>
    </source>
</evidence>
<evidence type="ECO:0000256" key="10">
    <source>
        <dbReference type="SAM" id="Phobius"/>
    </source>
</evidence>
<reference evidence="12" key="1">
    <citation type="submission" date="2020-11" db="EMBL/GenBank/DDBJ databases">
        <authorList>
            <person name="Tran Van P."/>
        </authorList>
    </citation>
    <scope>NUCLEOTIDE SEQUENCE</scope>
</reference>
<keyword evidence="6 10" id="KW-0472">Membrane</keyword>
<feature type="domain" description="G-protein coupled receptors family 1 profile" evidence="11">
    <location>
        <begin position="139"/>
        <end position="283"/>
    </location>
</feature>
<keyword evidence="13" id="KW-1185">Reference proteome</keyword>
<keyword evidence="9" id="KW-0716">Sensory transduction</keyword>
<dbReference type="PANTHER" id="PTHR24240">
    <property type="entry name" value="OPSIN"/>
    <property type="match status" value="1"/>
</dbReference>
<dbReference type="SUPFAM" id="SSF81321">
    <property type="entry name" value="Family A G protein-coupled receptor-like"/>
    <property type="match status" value="1"/>
</dbReference>
<protein>
    <recommendedName>
        <fullName evidence="11">G-protein coupled receptors family 1 profile domain-containing protein</fullName>
    </recommendedName>
</protein>
<dbReference type="InterPro" id="IPR017452">
    <property type="entry name" value="GPCR_Rhodpsn_7TM"/>
</dbReference>
<dbReference type="Gene3D" id="1.20.1070.10">
    <property type="entry name" value="Rhodopsin 7-helix transmembrane proteins"/>
    <property type="match status" value="1"/>
</dbReference>
<evidence type="ECO:0000259" key="11">
    <source>
        <dbReference type="PROSITE" id="PS50262"/>
    </source>
</evidence>
<evidence type="ECO:0000256" key="4">
    <source>
        <dbReference type="ARBA" id="ARBA00022989"/>
    </source>
</evidence>
<dbReference type="GO" id="GO:0004930">
    <property type="term" value="F:G protein-coupled receptor activity"/>
    <property type="evidence" value="ECO:0007669"/>
    <property type="project" value="UniProtKB-KW"/>
</dbReference>
<evidence type="ECO:0000313" key="13">
    <source>
        <dbReference type="Proteomes" id="UP000677054"/>
    </source>
</evidence>
<gene>
    <name evidence="12" type="ORF">DSTB1V02_LOCUS4280</name>
</gene>
<dbReference type="GO" id="GO:0016020">
    <property type="term" value="C:membrane"/>
    <property type="evidence" value="ECO:0007669"/>
    <property type="project" value="UniProtKB-SubCell"/>
</dbReference>
<keyword evidence="9" id="KW-0844">Vision</keyword>
<feature type="transmembrane region" description="Helical" evidence="10">
    <location>
        <begin position="124"/>
        <end position="148"/>
    </location>
</feature>
<dbReference type="InterPro" id="IPR050125">
    <property type="entry name" value="GPCR_opsins"/>
</dbReference>
<dbReference type="InterPro" id="IPR000276">
    <property type="entry name" value="GPCR_Rhodpsn"/>
</dbReference>
<organism evidence="12">
    <name type="scientific">Darwinula stevensoni</name>
    <dbReference type="NCBI Taxonomy" id="69355"/>
    <lineage>
        <taxon>Eukaryota</taxon>
        <taxon>Metazoa</taxon>
        <taxon>Ecdysozoa</taxon>
        <taxon>Arthropoda</taxon>
        <taxon>Crustacea</taxon>
        <taxon>Oligostraca</taxon>
        <taxon>Ostracoda</taxon>
        <taxon>Podocopa</taxon>
        <taxon>Podocopida</taxon>
        <taxon>Darwinulocopina</taxon>
        <taxon>Darwinuloidea</taxon>
        <taxon>Darwinulidae</taxon>
        <taxon>Darwinula</taxon>
    </lineage>
</organism>
<evidence type="ECO:0000256" key="5">
    <source>
        <dbReference type="ARBA" id="ARBA00023040"/>
    </source>
</evidence>
<comment type="similarity">
    <text evidence="2">Belongs to the G-protein coupled receptor 1 family.</text>
</comment>
<dbReference type="PROSITE" id="PS50262">
    <property type="entry name" value="G_PROTEIN_RECEP_F1_2"/>
    <property type="match status" value="1"/>
</dbReference>
<evidence type="ECO:0000256" key="9">
    <source>
        <dbReference type="ARBA" id="ARBA00023305"/>
    </source>
</evidence>
<name>A0A7R8X5U7_9CRUS</name>
<evidence type="ECO:0000256" key="3">
    <source>
        <dbReference type="ARBA" id="ARBA00022692"/>
    </source>
</evidence>
<feature type="transmembrane region" description="Helical" evidence="10">
    <location>
        <begin position="160"/>
        <end position="180"/>
    </location>
</feature>
<proteinExistence type="inferred from homology"/>
<dbReference type="EMBL" id="LR900141">
    <property type="protein sequence ID" value="CAD7244383.1"/>
    <property type="molecule type" value="Genomic_DNA"/>
</dbReference>
<keyword evidence="5" id="KW-0297">G-protein coupled receptor</keyword>
<evidence type="ECO:0000256" key="6">
    <source>
        <dbReference type="ARBA" id="ARBA00023136"/>
    </source>
</evidence>
<dbReference type="OrthoDB" id="2101615at2759"/>
<feature type="transmembrane region" description="Helical" evidence="10">
    <location>
        <begin position="200"/>
        <end position="222"/>
    </location>
</feature>
<dbReference type="EMBL" id="CAJPEV010000624">
    <property type="protein sequence ID" value="CAG0887029.1"/>
    <property type="molecule type" value="Genomic_DNA"/>
</dbReference>
<keyword evidence="3 10" id="KW-0812">Transmembrane</keyword>
<evidence type="ECO:0000256" key="8">
    <source>
        <dbReference type="ARBA" id="ARBA00023224"/>
    </source>
</evidence>
<evidence type="ECO:0000256" key="1">
    <source>
        <dbReference type="ARBA" id="ARBA00004141"/>
    </source>
</evidence>
<accession>A0A7R8X5U7</accession>
<comment type="subcellular location">
    <subcellularLocation>
        <location evidence="1">Membrane</location>
        <topology evidence="1">Multi-pass membrane protein</topology>
    </subcellularLocation>
</comment>
<keyword evidence="7" id="KW-0675">Receptor</keyword>
<dbReference type="Proteomes" id="UP000677054">
    <property type="component" value="Unassembled WGS sequence"/>
</dbReference>
<dbReference type="GO" id="GO:0007601">
    <property type="term" value="P:visual perception"/>
    <property type="evidence" value="ECO:0007669"/>
    <property type="project" value="UniProtKB-KW"/>
</dbReference>
<evidence type="ECO:0000313" key="12">
    <source>
        <dbReference type="EMBL" id="CAD7244383.1"/>
    </source>
</evidence>
<keyword evidence="8" id="KW-0807">Transducer</keyword>
<evidence type="ECO:0000256" key="7">
    <source>
        <dbReference type="ARBA" id="ARBA00023170"/>
    </source>
</evidence>
<feature type="transmembrane region" description="Helical" evidence="10">
    <location>
        <begin position="243"/>
        <end position="261"/>
    </location>
</feature>